<sequence>MHAQEEIARTRHGGGWGHFARHYMEMVIAMAVGMLVLGAAVGLVGGGFDADRRPEAASLTMVAEMSAGMLMWMRIRGHRWAGALEMCGAMAAPLLVLFPLLWLDVIGAESMIMLEHLVMLPLMLVVMLRRRGEYGFRQEVSPS</sequence>
<evidence type="ECO:0000313" key="2">
    <source>
        <dbReference type="EMBL" id="GAA3221227.1"/>
    </source>
</evidence>
<feature type="transmembrane region" description="Helical" evidence="1">
    <location>
        <begin position="26"/>
        <end position="44"/>
    </location>
</feature>
<protein>
    <recommendedName>
        <fullName evidence="4">Flagellar biosynthetic protein FliP</fullName>
    </recommendedName>
</protein>
<feature type="transmembrane region" description="Helical" evidence="1">
    <location>
        <begin position="108"/>
        <end position="128"/>
    </location>
</feature>
<evidence type="ECO:0008006" key="4">
    <source>
        <dbReference type="Google" id="ProtNLM"/>
    </source>
</evidence>
<keyword evidence="1" id="KW-0472">Membrane</keyword>
<comment type="caution">
    <text evidence="2">The sequence shown here is derived from an EMBL/GenBank/DDBJ whole genome shotgun (WGS) entry which is preliminary data.</text>
</comment>
<dbReference type="EMBL" id="BAAAUV010000012">
    <property type="protein sequence ID" value="GAA3221227.1"/>
    <property type="molecule type" value="Genomic_DNA"/>
</dbReference>
<keyword evidence="1" id="KW-1133">Transmembrane helix</keyword>
<evidence type="ECO:0000256" key="1">
    <source>
        <dbReference type="SAM" id="Phobius"/>
    </source>
</evidence>
<keyword evidence="3" id="KW-1185">Reference proteome</keyword>
<dbReference type="RefSeq" id="WP_344831790.1">
    <property type="nucleotide sequence ID" value="NZ_BAAAUV010000012.1"/>
</dbReference>
<evidence type="ECO:0000313" key="3">
    <source>
        <dbReference type="Proteomes" id="UP001501237"/>
    </source>
</evidence>
<name>A0ABP6QD67_9ACTN</name>
<keyword evidence="1" id="KW-0812">Transmembrane</keyword>
<organism evidence="2 3">
    <name type="scientific">Actinocorallia longicatena</name>
    <dbReference type="NCBI Taxonomy" id="111803"/>
    <lineage>
        <taxon>Bacteria</taxon>
        <taxon>Bacillati</taxon>
        <taxon>Actinomycetota</taxon>
        <taxon>Actinomycetes</taxon>
        <taxon>Streptosporangiales</taxon>
        <taxon>Thermomonosporaceae</taxon>
        <taxon>Actinocorallia</taxon>
    </lineage>
</organism>
<accession>A0ABP6QD67</accession>
<reference evidence="3" key="1">
    <citation type="journal article" date="2019" name="Int. J. Syst. Evol. Microbiol.">
        <title>The Global Catalogue of Microorganisms (GCM) 10K type strain sequencing project: providing services to taxonomists for standard genome sequencing and annotation.</title>
        <authorList>
            <consortium name="The Broad Institute Genomics Platform"/>
            <consortium name="The Broad Institute Genome Sequencing Center for Infectious Disease"/>
            <person name="Wu L."/>
            <person name="Ma J."/>
        </authorList>
    </citation>
    <scope>NUCLEOTIDE SEQUENCE [LARGE SCALE GENOMIC DNA]</scope>
    <source>
        <strain evidence="3">JCM 9377</strain>
    </source>
</reference>
<feature type="transmembrane region" description="Helical" evidence="1">
    <location>
        <begin position="80"/>
        <end position="102"/>
    </location>
</feature>
<gene>
    <name evidence="2" type="ORF">GCM10010468_46240</name>
</gene>
<proteinExistence type="predicted"/>
<dbReference type="Proteomes" id="UP001501237">
    <property type="component" value="Unassembled WGS sequence"/>
</dbReference>